<dbReference type="Gramene" id="AET5Gv21109900.12">
    <property type="protein sequence ID" value="AET5Gv21109900.12"/>
    <property type="gene ID" value="AET5Gv21109900"/>
</dbReference>
<reference evidence="2" key="1">
    <citation type="journal article" date="2014" name="Science">
        <title>Ancient hybridizations among the ancestral genomes of bread wheat.</title>
        <authorList>
            <consortium name="International Wheat Genome Sequencing Consortium,"/>
            <person name="Marcussen T."/>
            <person name="Sandve S.R."/>
            <person name="Heier L."/>
            <person name="Spannagl M."/>
            <person name="Pfeifer M."/>
            <person name="Jakobsen K.S."/>
            <person name="Wulff B.B."/>
            <person name="Steuernagel B."/>
            <person name="Mayer K.F."/>
            <person name="Olsen O.A."/>
        </authorList>
    </citation>
    <scope>NUCLEOTIDE SEQUENCE [LARGE SCALE GENOMIC DNA]</scope>
    <source>
        <strain evidence="2">cv. AL8/78</strain>
    </source>
</reference>
<dbReference type="Proteomes" id="UP000015105">
    <property type="component" value="Chromosome 5D"/>
</dbReference>
<reference evidence="1" key="4">
    <citation type="submission" date="2019-03" db="UniProtKB">
        <authorList>
            <consortium name="EnsemblPlants"/>
        </authorList>
    </citation>
    <scope>IDENTIFICATION</scope>
</reference>
<keyword evidence="2" id="KW-1185">Reference proteome</keyword>
<sequence length="49" mass="5997">MELTLFTIQGVCMRSRFTRHDVYKTEQEQICVHFMGHYVLRCHMHLQEI</sequence>
<accession>A0A453M9Q2</accession>
<dbReference type="EnsemblPlants" id="AET5Gv21109900.12">
    <property type="protein sequence ID" value="AET5Gv21109900.12"/>
    <property type="gene ID" value="AET5Gv21109900"/>
</dbReference>
<reference evidence="1" key="5">
    <citation type="journal article" date="2021" name="G3 (Bethesda)">
        <title>Aegilops tauschii genome assembly Aet v5.0 features greater sequence contiguity and improved annotation.</title>
        <authorList>
            <person name="Wang L."/>
            <person name="Zhu T."/>
            <person name="Rodriguez J.C."/>
            <person name="Deal K.R."/>
            <person name="Dubcovsky J."/>
            <person name="McGuire P.E."/>
            <person name="Lux T."/>
            <person name="Spannagl M."/>
            <person name="Mayer K.F.X."/>
            <person name="Baldrich P."/>
            <person name="Meyers B.C."/>
            <person name="Huo N."/>
            <person name="Gu Y.Q."/>
            <person name="Zhou H."/>
            <person name="Devos K.M."/>
            <person name="Bennetzen J.L."/>
            <person name="Unver T."/>
            <person name="Budak H."/>
            <person name="Gulick P.J."/>
            <person name="Galiba G."/>
            <person name="Kalapos B."/>
            <person name="Nelson D.R."/>
            <person name="Li P."/>
            <person name="You F.M."/>
            <person name="Luo M.C."/>
            <person name="Dvorak J."/>
        </authorList>
    </citation>
    <scope>NUCLEOTIDE SEQUENCE [LARGE SCALE GENOMIC DNA]</scope>
    <source>
        <strain evidence="1">cv. AL8/78</strain>
    </source>
</reference>
<evidence type="ECO:0000313" key="2">
    <source>
        <dbReference type="Proteomes" id="UP000015105"/>
    </source>
</evidence>
<reference evidence="1" key="3">
    <citation type="journal article" date="2017" name="Nature">
        <title>Genome sequence of the progenitor of the wheat D genome Aegilops tauschii.</title>
        <authorList>
            <person name="Luo M.C."/>
            <person name="Gu Y.Q."/>
            <person name="Puiu D."/>
            <person name="Wang H."/>
            <person name="Twardziok S.O."/>
            <person name="Deal K.R."/>
            <person name="Huo N."/>
            <person name="Zhu T."/>
            <person name="Wang L."/>
            <person name="Wang Y."/>
            <person name="McGuire P.E."/>
            <person name="Liu S."/>
            <person name="Long H."/>
            <person name="Ramasamy R.K."/>
            <person name="Rodriguez J.C."/>
            <person name="Van S.L."/>
            <person name="Yuan L."/>
            <person name="Wang Z."/>
            <person name="Xia Z."/>
            <person name="Xiao L."/>
            <person name="Anderson O.D."/>
            <person name="Ouyang S."/>
            <person name="Liang Y."/>
            <person name="Zimin A.V."/>
            <person name="Pertea G."/>
            <person name="Qi P."/>
            <person name="Bennetzen J.L."/>
            <person name="Dai X."/>
            <person name="Dawson M.W."/>
            <person name="Muller H.G."/>
            <person name="Kugler K."/>
            <person name="Rivarola-Duarte L."/>
            <person name="Spannagl M."/>
            <person name="Mayer K.F.X."/>
            <person name="Lu F.H."/>
            <person name="Bevan M.W."/>
            <person name="Leroy P."/>
            <person name="Li P."/>
            <person name="You F.M."/>
            <person name="Sun Q."/>
            <person name="Liu Z."/>
            <person name="Lyons E."/>
            <person name="Wicker T."/>
            <person name="Salzberg S.L."/>
            <person name="Devos K.M."/>
            <person name="Dvorak J."/>
        </authorList>
    </citation>
    <scope>NUCLEOTIDE SEQUENCE [LARGE SCALE GENOMIC DNA]</scope>
    <source>
        <strain evidence="1">cv. AL8/78</strain>
    </source>
</reference>
<proteinExistence type="predicted"/>
<protein>
    <submittedName>
        <fullName evidence="1">Uncharacterized protein</fullName>
    </submittedName>
</protein>
<reference evidence="2" key="2">
    <citation type="journal article" date="2017" name="Nat. Plants">
        <title>The Aegilops tauschii genome reveals multiple impacts of transposons.</title>
        <authorList>
            <person name="Zhao G."/>
            <person name="Zou C."/>
            <person name="Li K."/>
            <person name="Wang K."/>
            <person name="Li T."/>
            <person name="Gao L."/>
            <person name="Zhang X."/>
            <person name="Wang H."/>
            <person name="Yang Z."/>
            <person name="Liu X."/>
            <person name="Jiang W."/>
            <person name="Mao L."/>
            <person name="Kong X."/>
            <person name="Jiao Y."/>
            <person name="Jia J."/>
        </authorList>
    </citation>
    <scope>NUCLEOTIDE SEQUENCE [LARGE SCALE GENOMIC DNA]</scope>
    <source>
        <strain evidence="2">cv. AL8/78</strain>
    </source>
</reference>
<evidence type="ECO:0000313" key="1">
    <source>
        <dbReference type="EnsemblPlants" id="AET5Gv21109900.12"/>
    </source>
</evidence>
<dbReference type="AlphaFoldDB" id="A0A453M9Q2"/>
<name>A0A453M9Q2_AEGTS</name>
<organism evidence="1 2">
    <name type="scientific">Aegilops tauschii subsp. strangulata</name>
    <name type="common">Goatgrass</name>
    <dbReference type="NCBI Taxonomy" id="200361"/>
    <lineage>
        <taxon>Eukaryota</taxon>
        <taxon>Viridiplantae</taxon>
        <taxon>Streptophyta</taxon>
        <taxon>Embryophyta</taxon>
        <taxon>Tracheophyta</taxon>
        <taxon>Spermatophyta</taxon>
        <taxon>Magnoliopsida</taxon>
        <taxon>Liliopsida</taxon>
        <taxon>Poales</taxon>
        <taxon>Poaceae</taxon>
        <taxon>BOP clade</taxon>
        <taxon>Pooideae</taxon>
        <taxon>Triticodae</taxon>
        <taxon>Triticeae</taxon>
        <taxon>Triticinae</taxon>
        <taxon>Aegilops</taxon>
    </lineage>
</organism>